<evidence type="ECO:0008006" key="6">
    <source>
        <dbReference type="Google" id="ProtNLM"/>
    </source>
</evidence>
<keyword evidence="5" id="KW-1185">Reference proteome</keyword>
<feature type="region of interest" description="Disordered" evidence="3">
    <location>
        <begin position="632"/>
        <end position="651"/>
    </location>
</feature>
<evidence type="ECO:0000256" key="2">
    <source>
        <dbReference type="PROSITE-ProRule" id="PRU00221"/>
    </source>
</evidence>
<dbReference type="PANTHER" id="PTHR44324">
    <property type="entry name" value="WD40 REPEAT DOMAIN 95"/>
    <property type="match status" value="1"/>
</dbReference>
<dbReference type="EMBL" id="JBDJPC010000006">
    <property type="protein sequence ID" value="KAL1497520.1"/>
    <property type="molecule type" value="Genomic_DNA"/>
</dbReference>
<evidence type="ECO:0000313" key="5">
    <source>
        <dbReference type="Proteomes" id="UP001566132"/>
    </source>
</evidence>
<feature type="repeat" description="WD" evidence="2">
    <location>
        <begin position="371"/>
        <end position="412"/>
    </location>
</feature>
<dbReference type="AlphaFoldDB" id="A0ABD1EPW1"/>
<dbReference type="Proteomes" id="UP001566132">
    <property type="component" value="Unassembled WGS sequence"/>
</dbReference>
<protein>
    <recommendedName>
        <fullName evidence="6">WD repeat-containing protein on Y chromosome</fullName>
    </recommendedName>
</protein>
<keyword evidence="1" id="KW-0677">Repeat</keyword>
<dbReference type="PANTHER" id="PTHR44324:SF3">
    <property type="entry name" value="WD REPEAT-CONTAINING PROTEIN 49-LIKE"/>
    <property type="match status" value="1"/>
</dbReference>
<proteinExistence type="predicted"/>
<dbReference type="PROSITE" id="PS50082">
    <property type="entry name" value="WD_REPEATS_2"/>
    <property type="match status" value="1"/>
</dbReference>
<evidence type="ECO:0000256" key="3">
    <source>
        <dbReference type="SAM" id="MobiDB-lite"/>
    </source>
</evidence>
<evidence type="ECO:0000256" key="1">
    <source>
        <dbReference type="ARBA" id="ARBA00022737"/>
    </source>
</evidence>
<dbReference type="InterPro" id="IPR001680">
    <property type="entry name" value="WD40_rpt"/>
</dbReference>
<dbReference type="InterPro" id="IPR011992">
    <property type="entry name" value="EF-hand-dom_pair"/>
</dbReference>
<dbReference type="Gene3D" id="2.130.10.10">
    <property type="entry name" value="YVTN repeat-like/Quinoprotein amine dehydrogenase"/>
    <property type="match status" value="1"/>
</dbReference>
<dbReference type="Pfam" id="PF00400">
    <property type="entry name" value="WD40"/>
    <property type="match status" value="1"/>
</dbReference>
<sequence length="651" mass="74644">MMSDVIRTNTSGSRYNLDSILFGLNLEKLEEIFKSNKKNSDIGLTKAEFSEAMAKFQDNISYGISEALHEKITCDQKETVNWIEFLDFLLQHMSQDMQNPVSLQLRSIEPVAHSKNETIIKIVSIEIKQYFCYAIVLKYGTVGLYDGHLNFLTSYHVIMTPEDLTRPEDERRKRNRWVTDAIFCPDTLLFIVTNTTRSIAIYEASALKHVPLWLILGIPTILECLSYKQWDSCTLFLGDSNGYVRSLKFLQPKIGFLKKKGNDNVGIFYWQNLRKEKEFVIVRKHGKLHNGPVKQIEYFQDLRLLITCCKDPNTAIVITSIENIKKNEIYRIAKGVNCFALDPIKKILFTGSDSGIIEIWNIFLSKFMAKLVAHNSEIIDIIVIQSEHLLITYSIDAVLKLWDLVEYTCLQTIELQFSSFNINGKTTEWGIKNIFPGPPRQNSNQTQKKENPNEVYIKEELPFNNNIWEKSCILVTCCNYIANLETYFTNSNIQLTFPILAPPPLQNSVLIPIGWGLLKDEGIIESGDVQSNKNCEQLEKLKFILERNLLEENETKSSINYQIAMLESKKEKMVSKVALGAPYLSLDLYDIETIKLSSNLPINKKTEPYMKKINCLIQNATIRDNAFLYSESSSSNRSKSTKSSIFTLTPH</sequence>
<evidence type="ECO:0000313" key="4">
    <source>
        <dbReference type="EMBL" id="KAL1497520.1"/>
    </source>
</evidence>
<keyword evidence="2" id="KW-0853">WD repeat</keyword>
<feature type="compositionally biased region" description="Low complexity" evidence="3">
    <location>
        <begin position="632"/>
        <end position="644"/>
    </location>
</feature>
<dbReference type="InterPro" id="IPR036322">
    <property type="entry name" value="WD40_repeat_dom_sf"/>
</dbReference>
<dbReference type="SUPFAM" id="SSF47473">
    <property type="entry name" value="EF-hand"/>
    <property type="match status" value="1"/>
</dbReference>
<dbReference type="SMART" id="SM00320">
    <property type="entry name" value="WD40"/>
    <property type="match status" value="4"/>
</dbReference>
<name>A0ABD1EPW1_HYPHA</name>
<dbReference type="SUPFAM" id="SSF50978">
    <property type="entry name" value="WD40 repeat-like"/>
    <property type="match status" value="1"/>
</dbReference>
<comment type="caution">
    <text evidence="4">The sequence shown here is derived from an EMBL/GenBank/DDBJ whole genome shotgun (WGS) entry which is preliminary data.</text>
</comment>
<dbReference type="InterPro" id="IPR051242">
    <property type="entry name" value="WD-EF-hand_domain"/>
</dbReference>
<dbReference type="InterPro" id="IPR015943">
    <property type="entry name" value="WD40/YVTN_repeat-like_dom_sf"/>
</dbReference>
<dbReference type="Gene3D" id="1.10.238.10">
    <property type="entry name" value="EF-hand"/>
    <property type="match status" value="1"/>
</dbReference>
<reference evidence="4 5" key="1">
    <citation type="submission" date="2024-05" db="EMBL/GenBank/DDBJ databases">
        <title>Genetic variation in Jamaican populations of the coffee berry borer (Hypothenemus hampei).</title>
        <authorList>
            <person name="Errbii M."/>
            <person name="Myrie A."/>
        </authorList>
    </citation>
    <scope>NUCLEOTIDE SEQUENCE [LARGE SCALE GENOMIC DNA]</scope>
    <source>
        <strain evidence="4">JA-Hopewell-2020-01-JO</strain>
        <tissue evidence="4">Whole body</tissue>
    </source>
</reference>
<organism evidence="4 5">
    <name type="scientific">Hypothenemus hampei</name>
    <name type="common">Coffee berry borer</name>
    <dbReference type="NCBI Taxonomy" id="57062"/>
    <lineage>
        <taxon>Eukaryota</taxon>
        <taxon>Metazoa</taxon>
        <taxon>Ecdysozoa</taxon>
        <taxon>Arthropoda</taxon>
        <taxon>Hexapoda</taxon>
        <taxon>Insecta</taxon>
        <taxon>Pterygota</taxon>
        <taxon>Neoptera</taxon>
        <taxon>Endopterygota</taxon>
        <taxon>Coleoptera</taxon>
        <taxon>Polyphaga</taxon>
        <taxon>Cucujiformia</taxon>
        <taxon>Curculionidae</taxon>
        <taxon>Scolytinae</taxon>
        <taxon>Hypothenemus</taxon>
    </lineage>
</organism>
<accession>A0ABD1EPW1</accession>
<gene>
    <name evidence="4" type="ORF">ABEB36_008465</name>
</gene>